<feature type="transmembrane region" description="Helical" evidence="7">
    <location>
        <begin position="169"/>
        <end position="188"/>
    </location>
</feature>
<accession>A0A0J7NHB7</accession>
<dbReference type="OrthoDB" id="7202371at2759"/>
<gene>
    <name evidence="9" type="ORF">RF55_8173</name>
</gene>
<dbReference type="GO" id="GO:0046872">
    <property type="term" value="F:metal ion binding"/>
    <property type="evidence" value="ECO:0007669"/>
    <property type="project" value="UniProtKB-KW"/>
</dbReference>
<evidence type="ECO:0000256" key="6">
    <source>
        <dbReference type="ARBA" id="ARBA00022833"/>
    </source>
</evidence>
<dbReference type="Pfam" id="PF13672">
    <property type="entry name" value="PP2C_2"/>
    <property type="match status" value="1"/>
</dbReference>
<dbReference type="SUPFAM" id="SSF51556">
    <property type="entry name" value="Metallo-dependent hydrolases"/>
    <property type="match status" value="1"/>
</dbReference>
<dbReference type="SMART" id="SM00327">
    <property type="entry name" value="VWA"/>
    <property type="match status" value="1"/>
</dbReference>
<proteinExistence type="inferred from homology"/>
<dbReference type="InterPro" id="IPR002035">
    <property type="entry name" value="VWF_A"/>
</dbReference>
<dbReference type="SUPFAM" id="SSF53300">
    <property type="entry name" value="vWA-like"/>
    <property type="match status" value="1"/>
</dbReference>
<dbReference type="InterPro" id="IPR001932">
    <property type="entry name" value="PPM-type_phosphatase-like_dom"/>
</dbReference>
<comment type="caution">
    <text evidence="9">The sequence shown here is derived from an EMBL/GenBank/DDBJ whole genome shotgun (WGS) entry which is preliminary data.</text>
</comment>
<dbReference type="STRING" id="67767.A0A0J7NHB7"/>
<dbReference type="InterPro" id="IPR011990">
    <property type="entry name" value="TPR-like_helical_dom_sf"/>
</dbReference>
<dbReference type="Gene3D" id="3.20.20.140">
    <property type="entry name" value="Metal-dependent hydrolases"/>
    <property type="match status" value="1"/>
</dbReference>
<dbReference type="SUPFAM" id="SSF81901">
    <property type="entry name" value="HCP-like"/>
    <property type="match status" value="1"/>
</dbReference>
<sequence length="852" mass="94599">MAMAVDPSDIRAKTVMKGAVCIDFADIVAFFIFKHAIQGFMPCISIFFRSMAGIAYAIDPMQIDDFVRRADHGDVQAEYVLGISFLKGDGVVQNDFLAKQYLKLAAAQGHQAAQIQLDKMNRKSKPIIALQPNFDRTLPLQPKIGQTIATKPTEQLDDPQKERGGGRMFLIFELALGAVCVLLGFQGLHPKALEAFLKDFPKGSDLHNHLTGAIYAENFLQWAGEDGNCVAVDKQAILPTFCVKPQPQKNLLPAKEILSDKAQEEKMVDAMSMRHFAYRPGGETGHDHFFAAFHRFDGLKTFRMGDMLAEATRRAAEDHVHYVEFMIAPTVVEAINAGKKLPDSKETGDTRLKFWEQSLAPELPNLVAQAEKEIKDAEKRSRKLLGCDEKNPQPACSVHIRYLYQALRTYSPKEVFAELSLGYALSAKDPRVVGVNFAEPEDNEVAVKDYAEHMQMFAFLNKAYPSVSLSLHAGELSRDLVPESALKDHIRQAVEVAGAKRIGHGVDIAGEKDHQQLLKEMADKGIMVEVNLTSNDEILNVKGKAHPLSLYKSFNVPVALSTDDEGVSRAIEFAENPENRCPCILLLDVSGSMSAGMFSPKGPIDDLNEGVRLFKNELEKDSLAAKRVEISIVTFGGDVKIAQEFSTVDEFHPYDFKATGLTPMGEAIETAIDLLKNRKSQYQANGIKYYRPWIFMITDGGPNDDVSRAMELIKKGHRDQQMSAHIGDGAIVTCNEFQTWECFSEPHHGEYASTTYFLTDEVPQIRISVQFKNIKGICVFSDGLEGLALNLSNNVPHQPFFQTLARPLKKSLSRKKTGCNKVLSKGLGELLLSEKVCNRTDDDKTLILALVR</sequence>
<keyword evidence="7" id="KW-0472">Membrane</keyword>
<keyword evidence="10" id="KW-1185">Reference proteome</keyword>
<organism evidence="9 10">
    <name type="scientific">Lasius niger</name>
    <name type="common">Black garden ant</name>
    <dbReference type="NCBI Taxonomy" id="67767"/>
    <lineage>
        <taxon>Eukaryota</taxon>
        <taxon>Metazoa</taxon>
        <taxon>Ecdysozoa</taxon>
        <taxon>Arthropoda</taxon>
        <taxon>Hexapoda</taxon>
        <taxon>Insecta</taxon>
        <taxon>Pterygota</taxon>
        <taxon>Neoptera</taxon>
        <taxon>Endopterygota</taxon>
        <taxon>Hymenoptera</taxon>
        <taxon>Apocrita</taxon>
        <taxon>Aculeata</taxon>
        <taxon>Formicoidea</taxon>
        <taxon>Formicidae</taxon>
        <taxon>Formicinae</taxon>
        <taxon>Lasius</taxon>
        <taxon>Lasius</taxon>
    </lineage>
</organism>
<dbReference type="GO" id="GO:0006154">
    <property type="term" value="P:adenosine catabolic process"/>
    <property type="evidence" value="ECO:0007669"/>
    <property type="project" value="TreeGrafter"/>
</dbReference>
<evidence type="ECO:0000256" key="4">
    <source>
        <dbReference type="ARBA" id="ARBA00022723"/>
    </source>
</evidence>
<evidence type="ECO:0000313" key="10">
    <source>
        <dbReference type="Proteomes" id="UP000036403"/>
    </source>
</evidence>
<dbReference type="InterPro" id="IPR001365">
    <property type="entry name" value="A_deaminase_dom"/>
</dbReference>
<evidence type="ECO:0000256" key="7">
    <source>
        <dbReference type="SAM" id="Phobius"/>
    </source>
</evidence>
<name>A0A0J7NHB7_LASNI</name>
<feature type="domain" description="VWFA" evidence="8">
    <location>
        <begin position="580"/>
        <end position="767"/>
    </location>
</feature>
<dbReference type="PANTHER" id="PTHR11409:SF43">
    <property type="entry name" value="ADENOSINE DEAMINASE"/>
    <property type="match status" value="1"/>
</dbReference>
<dbReference type="GO" id="GO:0032991">
    <property type="term" value="C:protein-containing complex"/>
    <property type="evidence" value="ECO:0007669"/>
    <property type="project" value="UniProtKB-ARBA"/>
</dbReference>
<dbReference type="InterPro" id="IPR032466">
    <property type="entry name" value="Metal_Hydrolase"/>
</dbReference>
<dbReference type="InterPro" id="IPR006597">
    <property type="entry name" value="Sel1-like"/>
</dbReference>
<evidence type="ECO:0000256" key="5">
    <source>
        <dbReference type="ARBA" id="ARBA00022801"/>
    </source>
</evidence>
<dbReference type="InterPro" id="IPR036465">
    <property type="entry name" value="vWFA_dom_sf"/>
</dbReference>
<dbReference type="EMBL" id="LBMM01005012">
    <property type="protein sequence ID" value="KMQ91905.1"/>
    <property type="molecule type" value="Genomic_DNA"/>
</dbReference>
<dbReference type="SMART" id="SM00671">
    <property type="entry name" value="SEL1"/>
    <property type="match status" value="1"/>
</dbReference>
<keyword evidence="5" id="KW-0378">Hydrolase</keyword>
<evidence type="ECO:0000259" key="8">
    <source>
        <dbReference type="SMART" id="SM00327"/>
    </source>
</evidence>
<dbReference type="PaxDb" id="67767-A0A0J7NHB7"/>
<keyword evidence="7" id="KW-0812">Transmembrane</keyword>
<feature type="transmembrane region" description="Helical" evidence="7">
    <location>
        <begin position="39"/>
        <end position="58"/>
    </location>
</feature>
<dbReference type="GO" id="GO:0043103">
    <property type="term" value="P:hypoxanthine salvage"/>
    <property type="evidence" value="ECO:0007669"/>
    <property type="project" value="TreeGrafter"/>
</dbReference>
<evidence type="ECO:0000256" key="3">
    <source>
        <dbReference type="ARBA" id="ARBA00012784"/>
    </source>
</evidence>
<dbReference type="EC" id="3.5.4.4" evidence="3"/>
<dbReference type="Gene3D" id="3.40.50.410">
    <property type="entry name" value="von Willebrand factor, type A domain"/>
    <property type="match status" value="1"/>
</dbReference>
<evidence type="ECO:0000313" key="9">
    <source>
        <dbReference type="EMBL" id="KMQ91905.1"/>
    </source>
</evidence>
<keyword evidence="6" id="KW-0862">Zinc</keyword>
<dbReference type="GO" id="GO:0046103">
    <property type="term" value="P:inosine biosynthetic process"/>
    <property type="evidence" value="ECO:0007669"/>
    <property type="project" value="TreeGrafter"/>
</dbReference>
<evidence type="ECO:0000256" key="1">
    <source>
        <dbReference type="ARBA" id="ARBA00001947"/>
    </source>
</evidence>
<reference evidence="9 10" key="1">
    <citation type="submission" date="2015-04" db="EMBL/GenBank/DDBJ databases">
        <title>Lasius niger genome sequencing.</title>
        <authorList>
            <person name="Konorov E.A."/>
            <person name="Nikitin M.A."/>
            <person name="Kirill M.V."/>
            <person name="Chang P."/>
        </authorList>
    </citation>
    <scope>NUCLEOTIDE SEQUENCE [LARGE SCALE GENOMIC DNA]</scope>
    <source>
        <tissue evidence="9">Whole</tissue>
    </source>
</reference>
<dbReference type="Gene3D" id="1.25.40.10">
    <property type="entry name" value="Tetratricopeptide repeat domain"/>
    <property type="match status" value="1"/>
</dbReference>
<dbReference type="InterPro" id="IPR006330">
    <property type="entry name" value="Ado/ade_deaminase"/>
</dbReference>
<keyword evidence="4" id="KW-0479">Metal-binding</keyword>
<evidence type="ECO:0000256" key="2">
    <source>
        <dbReference type="ARBA" id="ARBA00006676"/>
    </source>
</evidence>
<dbReference type="Pfam" id="PF00962">
    <property type="entry name" value="A_deaminase"/>
    <property type="match status" value="1"/>
</dbReference>
<dbReference type="GO" id="GO:0005829">
    <property type="term" value="C:cytosol"/>
    <property type="evidence" value="ECO:0007669"/>
    <property type="project" value="TreeGrafter"/>
</dbReference>
<dbReference type="Pfam" id="PF13519">
    <property type="entry name" value="VWA_2"/>
    <property type="match status" value="1"/>
</dbReference>
<dbReference type="Proteomes" id="UP000036403">
    <property type="component" value="Unassembled WGS sequence"/>
</dbReference>
<comment type="similarity">
    <text evidence="2">Belongs to the metallo-dependent hydrolases superfamily. Adenosine and AMP deaminases family.</text>
</comment>
<dbReference type="AlphaFoldDB" id="A0A0J7NHB7"/>
<dbReference type="PANTHER" id="PTHR11409">
    <property type="entry name" value="ADENOSINE DEAMINASE"/>
    <property type="match status" value="1"/>
</dbReference>
<keyword evidence="7" id="KW-1133">Transmembrane helix</keyword>
<dbReference type="GO" id="GO:0004000">
    <property type="term" value="F:adenosine deaminase activity"/>
    <property type="evidence" value="ECO:0007669"/>
    <property type="project" value="UniProtKB-ARBA"/>
</dbReference>
<comment type="cofactor">
    <cofactor evidence="1">
        <name>Zn(2+)</name>
        <dbReference type="ChEBI" id="CHEBI:29105"/>
    </cofactor>
</comment>
<protein>
    <recommendedName>
        <fullName evidence="3">adenosine deaminase</fullName>
        <ecNumber evidence="3">3.5.4.4</ecNumber>
    </recommendedName>
</protein>